<evidence type="ECO:0000256" key="1">
    <source>
        <dbReference type="SAM" id="Coils"/>
    </source>
</evidence>
<keyword evidence="1" id="KW-0175">Coiled coil</keyword>
<keyword evidence="2" id="KW-0812">Transmembrane</keyword>
<sequence>IETLSKLTNPFAIIGAFSHIKKLRGEKEEYAFKFNDFKNLVEKIREKNLELKELVNLESNIENIEALKASDKKLEEFDQALKFASVSYSVYEKKIDDEIARVSAEIKAQGLRAINIVIAIVIVVAIAFMLKLVAKKYIKDNERYYTATKIINFINLNII</sequence>
<evidence type="ECO:0000256" key="2">
    <source>
        <dbReference type="SAM" id="Phobius"/>
    </source>
</evidence>
<feature type="transmembrane region" description="Helical" evidence="2">
    <location>
        <begin position="113"/>
        <end position="134"/>
    </location>
</feature>
<reference evidence="3" key="1">
    <citation type="submission" date="2021-12" db="EMBL/GenBank/DDBJ databases">
        <title>Prevalence of phenicol resistance gene fexA in Campylobacter isolated from poultry supply chain.</title>
        <authorList>
            <person name="Tang B."/>
            <person name="Zheng X."/>
            <person name="Lin J."/>
            <person name="Lin R."/>
            <person name="Yang H."/>
            <person name="Shen Z."/>
            <person name="Xia F."/>
        </authorList>
    </citation>
    <scope>NUCLEOTIDE SEQUENCE</scope>
    <source>
        <strain evidence="3">CJHN2011004</strain>
    </source>
</reference>
<dbReference type="EMBL" id="JAJUOL010001124">
    <property type="protein sequence ID" value="MCH3853614.1"/>
    <property type="molecule type" value="Genomic_DNA"/>
</dbReference>
<feature type="non-terminal residue" evidence="3">
    <location>
        <position position="1"/>
    </location>
</feature>
<name>A0AAW5EKF6_CAMJU</name>
<gene>
    <name evidence="3" type="ORF">LZC39_16115</name>
</gene>
<organism evidence="3 4">
    <name type="scientific">Campylobacter jejuni</name>
    <dbReference type="NCBI Taxonomy" id="197"/>
    <lineage>
        <taxon>Bacteria</taxon>
        <taxon>Pseudomonadati</taxon>
        <taxon>Campylobacterota</taxon>
        <taxon>Epsilonproteobacteria</taxon>
        <taxon>Campylobacterales</taxon>
        <taxon>Campylobacteraceae</taxon>
        <taxon>Campylobacter</taxon>
    </lineage>
</organism>
<keyword evidence="2" id="KW-0472">Membrane</keyword>
<comment type="caution">
    <text evidence="3">The sequence shown here is derived from an EMBL/GenBank/DDBJ whole genome shotgun (WGS) entry which is preliminary data.</text>
</comment>
<feature type="non-terminal residue" evidence="3">
    <location>
        <position position="159"/>
    </location>
</feature>
<feature type="coiled-coil region" evidence="1">
    <location>
        <begin position="37"/>
        <end position="74"/>
    </location>
</feature>
<dbReference type="Proteomes" id="UP001199644">
    <property type="component" value="Unassembled WGS sequence"/>
</dbReference>
<evidence type="ECO:0000313" key="3">
    <source>
        <dbReference type="EMBL" id="MCH3853614.1"/>
    </source>
</evidence>
<dbReference type="AlphaFoldDB" id="A0AAW5EKF6"/>
<protein>
    <submittedName>
        <fullName evidence="3">Mechanosensitive ion channel family protein</fullName>
    </submittedName>
</protein>
<accession>A0AAW5EKF6</accession>
<keyword evidence="2" id="KW-1133">Transmembrane helix</keyword>
<evidence type="ECO:0000313" key="4">
    <source>
        <dbReference type="Proteomes" id="UP001199644"/>
    </source>
</evidence>
<proteinExistence type="predicted"/>